<gene>
    <name evidence="2" type="ORF">H8E29_16710</name>
</gene>
<dbReference type="Proteomes" id="UP000614469">
    <property type="component" value="Unassembled WGS sequence"/>
</dbReference>
<keyword evidence="2" id="KW-0067">ATP-binding</keyword>
<dbReference type="Pfam" id="PF13635">
    <property type="entry name" value="DUF4143"/>
    <property type="match status" value="1"/>
</dbReference>
<keyword evidence="2" id="KW-0547">Nucleotide-binding</keyword>
<proteinExistence type="predicted"/>
<dbReference type="EMBL" id="JACNJN010000209">
    <property type="protein sequence ID" value="MBC8336900.1"/>
    <property type="molecule type" value="Genomic_DNA"/>
</dbReference>
<evidence type="ECO:0000313" key="3">
    <source>
        <dbReference type="Proteomes" id="UP000614469"/>
    </source>
</evidence>
<dbReference type="InterPro" id="IPR025420">
    <property type="entry name" value="DUF4143"/>
</dbReference>
<dbReference type="SUPFAM" id="SSF52540">
    <property type="entry name" value="P-loop containing nucleoside triphosphate hydrolases"/>
    <property type="match status" value="1"/>
</dbReference>
<dbReference type="SMART" id="SM00382">
    <property type="entry name" value="AAA"/>
    <property type="match status" value="1"/>
</dbReference>
<dbReference type="Pfam" id="PF13173">
    <property type="entry name" value="AAA_14"/>
    <property type="match status" value="1"/>
</dbReference>
<evidence type="ECO:0000259" key="1">
    <source>
        <dbReference type="SMART" id="SM00382"/>
    </source>
</evidence>
<dbReference type="InterPro" id="IPR041682">
    <property type="entry name" value="AAA_14"/>
</dbReference>
<name>A0A8J6TJU3_9CHLR</name>
<dbReference type="AlphaFoldDB" id="A0A8J6TJU3"/>
<dbReference type="Gene3D" id="3.40.50.300">
    <property type="entry name" value="P-loop containing nucleotide triphosphate hydrolases"/>
    <property type="match status" value="1"/>
</dbReference>
<dbReference type="InterPro" id="IPR027417">
    <property type="entry name" value="P-loop_NTPase"/>
</dbReference>
<evidence type="ECO:0000313" key="2">
    <source>
        <dbReference type="EMBL" id="MBC8336900.1"/>
    </source>
</evidence>
<dbReference type="PANTHER" id="PTHR43566:SF1">
    <property type="entry name" value="AAA+ ATPASE DOMAIN-CONTAINING PROTEIN"/>
    <property type="match status" value="1"/>
</dbReference>
<dbReference type="InterPro" id="IPR003593">
    <property type="entry name" value="AAA+_ATPase"/>
</dbReference>
<dbReference type="PANTHER" id="PTHR43566">
    <property type="entry name" value="CONSERVED PROTEIN"/>
    <property type="match status" value="1"/>
</dbReference>
<dbReference type="GO" id="GO:0005524">
    <property type="term" value="F:ATP binding"/>
    <property type="evidence" value="ECO:0007669"/>
    <property type="project" value="UniProtKB-KW"/>
</dbReference>
<sequence length="384" mass="44453">MQIKRAILPQVQEYLLPGKVVVLYGPRQVGKTTLAHNLIDFTKLKSRFINADELLYREALGSQDRQRLGEVLGDAELLVIDEAQRVSNIGLNLKILVDSFPHIRILATGSASFDLANKISEPLTGRKITFTLYPISYNEIQQEFGVLEARNQLERWLIWGGYPAIVTTENPDLRARLLGELVGSYLYRDILEMEGVRRSEKIVDLLRLLAFQIGQEVSHSELATSLALNRKTVERYLDLLEKVFVIFRVGGFSRNLRKEITKNTRYYFYDNGVRNSLIQNFNSLKLRNDMGLLWENFLMVERRKINQIAARSVNAYFWRTYDRKEIDYIEEYGGKLFGYEFKWGSGNIKQATRAEFLKAYPNAELMTINRDNFETFLSPVPRGE</sequence>
<organism evidence="2 3">
    <name type="scientific">Candidatus Desulfolinea nitratireducens</name>
    <dbReference type="NCBI Taxonomy" id="2841698"/>
    <lineage>
        <taxon>Bacteria</taxon>
        <taxon>Bacillati</taxon>
        <taxon>Chloroflexota</taxon>
        <taxon>Anaerolineae</taxon>
        <taxon>Anaerolineales</taxon>
        <taxon>Anaerolineales incertae sedis</taxon>
        <taxon>Candidatus Desulfolinea</taxon>
    </lineage>
</organism>
<protein>
    <submittedName>
        <fullName evidence="2">ATP-binding protein</fullName>
    </submittedName>
</protein>
<reference evidence="2 3" key="1">
    <citation type="submission" date="2020-08" db="EMBL/GenBank/DDBJ databases">
        <title>Bridging the membrane lipid divide: bacteria of the FCB group superphylum have the potential to synthesize archaeal ether lipids.</title>
        <authorList>
            <person name="Villanueva L."/>
            <person name="Von Meijenfeldt F.A.B."/>
            <person name="Westbye A.B."/>
            <person name="Yadav S."/>
            <person name="Hopmans E.C."/>
            <person name="Dutilh B.E."/>
            <person name="Sinninghe Damste J.S."/>
        </authorList>
    </citation>
    <scope>NUCLEOTIDE SEQUENCE [LARGE SCALE GENOMIC DNA]</scope>
    <source>
        <strain evidence="2">NIOZ-UU36</strain>
    </source>
</reference>
<comment type="caution">
    <text evidence="2">The sequence shown here is derived from an EMBL/GenBank/DDBJ whole genome shotgun (WGS) entry which is preliminary data.</text>
</comment>
<feature type="domain" description="AAA+ ATPase" evidence="1">
    <location>
        <begin position="17"/>
        <end position="134"/>
    </location>
</feature>
<accession>A0A8J6TJU3</accession>